<evidence type="ECO:0000313" key="9">
    <source>
        <dbReference type="EMBL" id="OSY48982.1"/>
    </source>
</evidence>
<dbReference type="Gene3D" id="3.50.50.60">
    <property type="entry name" value="FAD/NAD(P)-binding domain"/>
    <property type="match status" value="1"/>
</dbReference>
<name>A0A1Y2NN91_STRFR</name>
<dbReference type="SUPFAM" id="SSF51971">
    <property type="entry name" value="Nucleotide-binding domain"/>
    <property type="match status" value="1"/>
</dbReference>
<feature type="domain" description="Rieske" evidence="7">
    <location>
        <begin position="424"/>
        <end position="518"/>
    </location>
</feature>
<dbReference type="Pfam" id="PF00355">
    <property type="entry name" value="Rieske"/>
    <property type="match status" value="1"/>
</dbReference>
<dbReference type="GO" id="GO:0051537">
    <property type="term" value="F:2 iron, 2 sulfur cluster binding"/>
    <property type="evidence" value="ECO:0007669"/>
    <property type="project" value="UniProtKB-KW"/>
</dbReference>
<dbReference type="Proteomes" id="UP000731519">
    <property type="component" value="Unassembled WGS sequence"/>
</dbReference>
<comment type="caution">
    <text evidence="9">The sequence shown here is derived from an EMBL/GenBank/DDBJ whole genome shotgun (WGS) entry which is preliminary data.</text>
</comment>
<dbReference type="GO" id="GO:0016020">
    <property type="term" value="C:membrane"/>
    <property type="evidence" value="ECO:0007669"/>
    <property type="project" value="InterPro"/>
</dbReference>
<keyword evidence="9" id="KW-0560">Oxidoreductase</keyword>
<organism evidence="9 10">
    <name type="scientific">Streptomyces fradiae ATCC 10745 = DSM 40063</name>
    <dbReference type="NCBI Taxonomy" id="1319510"/>
    <lineage>
        <taxon>Bacteria</taxon>
        <taxon>Bacillati</taxon>
        <taxon>Actinomycetota</taxon>
        <taxon>Actinomycetes</taxon>
        <taxon>Kitasatosporales</taxon>
        <taxon>Streptomycetaceae</taxon>
        <taxon>Streptomyces</taxon>
    </lineage>
</organism>
<reference evidence="8 11" key="1">
    <citation type="submission" date="2013-05" db="EMBL/GenBank/DDBJ databases">
        <title>Genome Sequence of Streptomyces fradiae.</title>
        <authorList>
            <person name="Kirby R."/>
        </authorList>
    </citation>
    <scope>NUCLEOTIDE SEQUENCE [LARGE SCALE GENOMIC DNA]</scope>
    <source>
        <strain evidence="8 11">ATCC 10745</strain>
    </source>
</reference>
<proteinExistence type="predicted"/>
<dbReference type="SUPFAM" id="SSF50022">
    <property type="entry name" value="ISP domain"/>
    <property type="match status" value="1"/>
</dbReference>
<dbReference type="InterPro" id="IPR017941">
    <property type="entry name" value="Rieske_2Fe-2S"/>
</dbReference>
<keyword evidence="11" id="KW-1185">Reference proteome</keyword>
<dbReference type="RefSeq" id="WP_085921615.1">
    <property type="nucleotide sequence ID" value="NZ_ASYR01000065.1"/>
</dbReference>
<evidence type="ECO:0000259" key="7">
    <source>
        <dbReference type="PROSITE" id="PS51296"/>
    </source>
</evidence>
<dbReference type="Proteomes" id="UP000194318">
    <property type="component" value="Unassembled WGS sequence"/>
</dbReference>
<keyword evidence="5" id="KW-1015">Disulfide bond</keyword>
<evidence type="ECO:0000256" key="1">
    <source>
        <dbReference type="ARBA" id="ARBA00022714"/>
    </source>
</evidence>
<evidence type="ECO:0000313" key="8">
    <source>
        <dbReference type="EMBL" id="KAF0646138.1"/>
    </source>
</evidence>
<dbReference type="EMBL" id="MIFZ01000339">
    <property type="protein sequence ID" value="OSY48982.1"/>
    <property type="molecule type" value="Genomic_DNA"/>
</dbReference>
<dbReference type="InterPro" id="IPR006076">
    <property type="entry name" value="FAD-dep_OxRdtase"/>
</dbReference>
<dbReference type="EC" id="1.4.3.-" evidence="9"/>
<dbReference type="AlphaFoldDB" id="A0A1Y2NN91"/>
<dbReference type="FunFam" id="2.102.10.10:FF:000014">
    <property type="entry name" value="Oxidoreductase, FAD dependent"/>
    <property type="match status" value="1"/>
</dbReference>
<gene>
    <name evidence="9" type="primary">puuB_2</name>
    <name evidence="9" type="ORF">BG846_05417</name>
    <name evidence="8" type="ORF">K701_30315</name>
</gene>
<evidence type="ECO:0000313" key="11">
    <source>
        <dbReference type="Proteomes" id="UP000731519"/>
    </source>
</evidence>
<evidence type="ECO:0000313" key="10">
    <source>
        <dbReference type="Proteomes" id="UP000194318"/>
    </source>
</evidence>
<dbReference type="Pfam" id="PF01266">
    <property type="entry name" value="DAO"/>
    <property type="match status" value="1"/>
</dbReference>
<dbReference type="GO" id="GO:0046872">
    <property type="term" value="F:metal ion binding"/>
    <property type="evidence" value="ECO:0007669"/>
    <property type="project" value="UniProtKB-KW"/>
</dbReference>
<dbReference type="InterPro" id="IPR036922">
    <property type="entry name" value="Rieske_2Fe-2S_sf"/>
</dbReference>
<dbReference type="PROSITE" id="PS51296">
    <property type="entry name" value="RIESKE"/>
    <property type="match status" value="1"/>
</dbReference>
<dbReference type="PRINTS" id="PR00162">
    <property type="entry name" value="RIESKE"/>
</dbReference>
<evidence type="ECO:0000256" key="6">
    <source>
        <dbReference type="SAM" id="MobiDB-lite"/>
    </source>
</evidence>
<dbReference type="EMBL" id="ASYR01000065">
    <property type="protein sequence ID" value="KAF0646138.1"/>
    <property type="molecule type" value="Genomic_DNA"/>
</dbReference>
<keyword evidence="3" id="KW-0408">Iron</keyword>
<keyword evidence="2" id="KW-0479">Metal-binding</keyword>
<dbReference type="GO" id="GO:0005737">
    <property type="term" value="C:cytoplasm"/>
    <property type="evidence" value="ECO:0007669"/>
    <property type="project" value="TreeGrafter"/>
</dbReference>
<keyword evidence="1" id="KW-0001">2Fe-2S</keyword>
<dbReference type="InterPro" id="IPR036188">
    <property type="entry name" value="FAD/NAD-bd_sf"/>
</dbReference>
<evidence type="ECO:0000256" key="3">
    <source>
        <dbReference type="ARBA" id="ARBA00023004"/>
    </source>
</evidence>
<keyword evidence="4" id="KW-0411">Iron-sulfur</keyword>
<feature type="compositionally biased region" description="Gly residues" evidence="6">
    <location>
        <begin position="522"/>
        <end position="533"/>
    </location>
</feature>
<dbReference type="PANTHER" id="PTHR13847:SF274">
    <property type="entry name" value="RIESKE 2FE-2S IRON-SULFUR PROTEIN YHFW-RELATED"/>
    <property type="match status" value="1"/>
</dbReference>
<dbReference type="InterPro" id="IPR005805">
    <property type="entry name" value="Rieske_Fe-S_prot_C"/>
</dbReference>
<dbReference type="GeneID" id="91401591"/>
<feature type="region of interest" description="Disordered" evidence="6">
    <location>
        <begin position="499"/>
        <end position="533"/>
    </location>
</feature>
<reference evidence="9 10" key="2">
    <citation type="submission" date="2016-09" db="EMBL/GenBank/DDBJ databases">
        <title>Streptomyces fradiae DSM40063, a candidate organism with high potential of specific P450 cytochromes.</title>
        <authorList>
            <person name="Grumaz C."/>
            <person name="Vainshtein Y."/>
            <person name="Kirstahler P."/>
            <person name="Sohn K."/>
        </authorList>
    </citation>
    <scope>NUCLEOTIDE SEQUENCE [LARGE SCALE GENOMIC DNA]</scope>
    <source>
        <strain evidence="9 10">DSM 40063</strain>
    </source>
</reference>
<dbReference type="GO" id="GO:0004497">
    <property type="term" value="F:monooxygenase activity"/>
    <property type="evidence" value="ECO:0007669"/>
    <property type="project" value="UniProtKB-ARBA"/>
</dbReference>
<evidence type="ECO:0000256" key="4">
    <source>
        <dbReference type="ARBA" id="ARBA00023014"/>
    </source>
</evidence>
<dbReference type="PANTHER" id="PTHR13847">
    <property type="entry name" value="SARCOSINE DEHYDROGENASE-RELATED"/>
    <property type="match status" value="1"/>
</dbReference>
<sequence>MVVDPLSGSLWMEYDPGPARPALEGAAEAEVAVVGGGVAGLCTAWELARAGHRVVLLEADRIATGVTGHTTAKLSALHGRVYAEVRSVHGARAARLYAHSQQLAVERVAEVSEELGIDCDLERLPAFTYTEDPGQVDALRAEADAALEAGLPASFTTRTPLPFPVAGAVRLEGQAQFHPRKYLLGLAADLERLGGRIHERTRVTRLREGSPCRLTTDRGATVDARHVVVATHYPVFDRSLLFTRLEPKRELVVAGPVPADLDPGGVFLTEEGGTRSVRTAPTGDPGRRLLVVTGEKFTPGTAEEGEVGERYARLERWARERFGPLEVTHRWATQDNWTTDRVPYVGRLHPGARHVYVATGFAGWGMSGGVMAGALLAARVRGREPAWTSLYDPVRLRPLREVPAMLRLQAQVAKHFVGDRAPGAYADSVAEVRPGQGAVVRVGGRLLAVHRDEAGGLHAVAARCTHLGCVVHFNDGERAWECPCHGSRFDVSGRVLEGPATRPLERERVEDAADGVDDVNGPQGGGAGDAGAA</sequence>
<dbReference type="Gene3D" id="3.30.9.10">
    <property type="entry name" value="D-Amino Acid Oxidase, subunit A, domain 2"/>
    <property type="match status" value="1"/>
</dbReference>
<dbReference type="Gene3D" id="2.102.10.10">
    <property type="entry name" value="Rieske [2Fe-2S] iron-sulphur domain"/>
    <property type="match status" value="1"/>
</dbReference>
<evidence type="ECO:0000256" key="5">
    <source>
        <dbReference type="ARBA" id="ARBA00023157"/>
    </source>
</evidence>
<evidence type="ECO:0000256" key="2">
    <source>
        <dbReference type="ARBA" id="ARBA00022723"/>
    </source>
</evidence>
<protein>
    <submittedName>
        <fullName evidence="9">Gamma-glutamylputrescine oxidoreductase</fullName>
        <ecNumber evidence="9">1.4.3.-</ecNumber>
    </submittedName>
    <submittedName>
        <fullName evidence="8">Iron-sulfur binding protein</fullName>
    </submittedName>
</protein>
<accession>A0A1Y2NN91</accession>
<dbReference type="GO" id="GO:0016705">
    <property type="term" value="F:oxidoreductase activity, acting on paired donors, with incorporation or reduction of molecular oxygen"/>
    <property type="evidence" value="ECO:0007669"/>
    <property type="project" value="UniProtKB-ARBA"/>
</dbReference>